<dbReference type="GO" id="GO:0020037">
    <property type="term" value="F:heme binding"/>
    <property type="evidence" value="ECO:0007669"/>
    <property type="project" value="InterPro"/>
</dbReference>
<evidence type="ECO:0000313" key="13">
    <source>
        <dbReference type="Proteomes" id="UP001148786"/>
    </source>
</evidence>
<dbReference type="Pfam" id="PF00293">
    <property type="entry name" value="NUDIX"/>
    <property type="match status" value="1"/>
</dbReference>
<dbReference type="Gene3D" id="1.10.489.10">
    <property type="entry name" value="Chloroperoxidase-like"/>
    <property type="match status" value="1"/>
</dbReference>
<dbReference type="CDD" id="cd11065">
    <property type="entry name" value="CYP64-like"/>
    <property type="match status" value="1"/>
</dbReference>
<dbReference type="GO" id="GO:0005506">
    <property type="term" value="F:iron ion binding"/>
    <property type="evidence" value="ECO:0007669"/>
    <property type="project" value="InterPro"/>
</dbReference>
<comment type="pathway">
    <text evidence="2">Secondary metabolite biosynthesis.</text>
</comment>
<dbReference type="InterPro" id="IPR050364">
    <property type="entry name" value="Cytochrome_P450_fung"/>
</dbReference>
<dbReference type="GO" id="GO:0004601">
    <property type="term" value="F:peroxidase activity"/>
    <property type="evidence" value="ECO:0007669"/>
    <property type="project" value="InterPro"/>
</dbReference>
<keyword evidence="4 9" id="KW-0349">Heme</keyword>
<evidence type="ECO:0000256" key="3">
    <source>
        <dbReference type="ARBA" id="ARBA00010617"/>
    </source>
</evidence>
<dbReference type="InterPro" id="IPR001128">
    <property type="entry name" value="Cyt_P450"/>
</dbReference>
<dbReference type="CDD" id="cd03676">
    <property type="entry name" value="NUDIX_Tnr3_like"/>
    <property type="match status" value="1"/>
</dbReference>
<evidence type="ECO:0008006" key="14">
    <source>
        <dbReference type="Google" id="ProtNLM"/>
    </source>
</evidence>
<sequence>MSSPQKLSFLDIVDMCDNVHIHRDGAGLYDVSYGSEVLVPLYLSESTDTAVIGLLRPIIVEQLKLENLRSAQEGLKELWSLRLEPSDFVSLKNGAVGPSISFKAWLDTPAKRTAAMKGLCERWRDTGLFSDVCGPTKWRSEMYPVYADPFGLHDHPLTAGHEDGLNYAFEMERSACALFGLVTYGVHMSIYDEIVQENGRRSVRVWVPTRAFTKPTFPGCLDNTVAGGIPSGMSMFESLVKECMEEASIEANVVREHTRAVGSISYFFRTAKGWLQPEIEYVYDIVIPRGVDPTPFTPRPLDGEVESFEFMSHNKLLEQLRAGRFKPNCGLVILDLFIRLGYITPDNEPDFMKIISRLHGILPHDGKNIKFNEFGTKIRATYNFAPTFCFFVPNFAAKMLKRKYGTDTFNLAELDLHNGIEHDASLLREDSALVPDQSKPHVPFIEELLASASGKDSNGKALLTPKNLSDFSSKRRVEARASNPKFSLSFFHKIFGSSNSSTLLTIFGGRVDDLKTILIEERLPDGWESRIRKPFGLTMATFNRTVLKVEMGISEKKYQAKVAQSVPPAYGTICVRRYRGRAVAQEKINAAAGRRSPALEATSKDCGEYKGLRVELIRNSPLERMVLSIALLDVGVFLAALTLFHWAYKKQRQLPLPPGPAGLPFLGNIFDIPKVNYWEKYLAWSGQYGSDLIHLNILGSPAIVINTYRAANELLNGRSLIYASRPAMPMMNDFTGFSWHVAFMPYGKFWKEHRKILHRYFQTSEQLKFRSASAAVSRRLLQNLLDEPGNFVHHIRLLSGSLILSITYGINVKDNQDPHIVRAEKGMNAMAQAGHGYLVDFIPSLKHLPSWFPGAGFKVESREWNKSVTNMAVVPFALIKSWMSQGTARPSIARDLLSDGASTPEEAEVIRNILASAYAAGSDTTVSSITTFILAMTMYPDIQLKGQAAVDRVLGGCRLPDFSDYGTIPYVDALIKEVLRWLPVVPLGVPYCAMKDDVYQGYFIPGGSTIYVNAWSVALQFYLWVTRNTFTRAMLREEQTYGSEPHIFKPERFLVDGDVNKLNPDIKDPTEAFGFARRFCPGMTTARESMWITIASILATFNIKQALDGDGRPIRPSGECSSGFISHPLPFPCVIEPRSAEAVSLIQSAQSGLFEDV</sequence>
<evidence type="ECO:0000256" key="1">
    <source>
        <dbReference type="ARBA" id="ARBA00001971"/>
    </source>
</evidence>
<dbReference type="PRINTS" id="PR00463">
    <property type="entry name" value="EP450I"/>
</dbReference>
<keyword evidence="13" id="KW-1185">Reference proteome</keyword>
<evidence type="ECO:0000256" key="2">
    <source>
        <dbReference type="ARBA" id="ARBA00005179"/>
    </source>
</evidence>
<dbReference type="SUPFAM" id="SSF48264">
    <property type="entry name" value="Cytochrome P450"/>
    <property type="match status" value="1"/>
</dbReference>
<dbReference type="PROSITE" id="PS51462">
    <property type="entry name" value="NUDIX"/>
    <property type="match status" value="1"/>
</dbReference>
<dbReference type="PANTHER" id="PTHR46300:SF7">
    <property type="entry name" value="P450, PUTATIVE (EUROFUNG)-RELATED"/>
    <property type="match status" value="1"/>
</dbReference>
<dbReference type="OrthoDB" id="2789670at2759"/>
<evidence type="ECO:0000259" key="10">
    <source>
        <dbReference type="PROSITE" id="PS51405"/>
    </source>
</evidence>
<gene>
    <name evidence="12" type="ORF">NLJ89_g6710</name>
</gene>
<reference evidence="12" key="1">
    <citation type="submission" date="2022-07" db="EMBL/GenBank/DDBJ databases">
        <title>Genome Sequence of Agrocybe chaxingu.</title>
        <authorList>
            <person name="Buettner E."/>
        </authorList>
    </citation>
    <scope>NUCLEOTIDE SEQUENCE</scope>
    <source>
        <strain evidence="12">MP-N11</strain>
    </source>
</reference>
<comment type="caution">
    <text evidence="12">The sequence shown here is derived from an EMBL/GenBank/DDBJ whole genome shotgun (WGS) entry which is preliminary data.</text>
</comment>
<organism evidence="12 13">
    <name type="scientific">Agrocybe chaxingu</name>
    <dbReference type="NCBI Taxonomy" id="84603"/>
    <lineage>
        <taxon>Eukaryota</taxon>
        <taxon>Fungi</taxon>
        <taxon>Dikarya</taxon>
        <taxon>Basidiomycota</taxon>
        <taxon>Agaricomycotina</taxon>
        <taxon>Agaricomycetes</taxon>
        <taxon>Agaricomycetidae</taxon>
        <taxon>Agaricales</taxon>
        <taxon>Agaricineae</taxon>
        <taxon>Strophariaceae</taxon>
        <taxon>Agrocybe</taxon>
    </lineage>
</organism>
<feature type="domain" description="Nudix hydrolase" evidence="11">
    <location>
        <begin position="181"/>
        <end position="333"/>
    </location>
</feature>
<dbReference type="GO" id="GO:0044715">
    <property type="term" value="F:8-oxo-dGDP phosphatase activity"/>
    <property type="evidence" value="ECO:0007669"/>
    <property type="project" value="UniProtKB-ARBA"/>
</dbReference>
<evidence type="ECO:0000259" key="11">
    <source>
        <dbReference type="PROSITE" id="PS51462"/>
    </source>
</evidence>
<dbReference type="SUPFAM" id="SSF55811">
    <property type="entry name" value="Nudix"/>
    <property type="match status" value="1"/>
</dbReference>
<dbReference type="InterPro" id="IPR000028">
    <property type="entry name" value="Chloroperoxidase"/>
</dbReference>
<dbReference type="AlphaFoldDB" id="A0A9W8K5X0"/>
<evidence type="ECO:0000313" key="12">
    <source>
        <dbReference type="EMBL" id="KAJ3506726.1"/>
    </source>
</evidence>
<dbReference type="FunFam" id="3.90.79.10:FF:000019">
    <property type="entry name" value="Thiamin pyrophosphokinase, putative"/>
    <property type="match status" value="1"/>
</dbReference>
<dbReference type="SUPFAM" id="SSF47571">
    <property type="entry name" value="Cloroperoxidase"/>
    <property type="match status" value="1"/>
</dbReference>
<evidence type="ECO:0000256" key="5">
    <source>
        <dbReference type="ARBA" id="ARBA00022723"/>
    </source>
</evidence>
<dbReference type="Gene3D" id="3.90.79.10">
    <property type="entry name" value="Nucleoside Triphosphate Pyrophosphohydrolase"/>
    <property type="match status" value="1"/>
</dbReference>
<dbReference type="GO" id="GO:0016705">
    <property type="term" value="F:oxidoreductase activity, acting on paired donors, with incorporation or reduction of molecular oxygen"/>
    <property type="evidence" value="ECO:0007669"/>
    <property type="project" value="InterPro"/>
</dbReference>
<keyword evidence="8" id="KW-0503">Monooxygenase</keyword>
<keyword evidence="5 9" id="KW-0479">Metal-binding</keyword>
<feature type="domain" description="Heme haloperoxidase family profile" evidence="10">
    <location>
        <begin position="359"/>
        <end position="544"/>
    </location>
</feature>
<proteinExistence type="inferred from homology"/>
<keyword evidence="7 9" id="KW-0408">Iron</keyword>
<protein>
    <recommendedName>
        <fullName evidence="14">Nudix hydrolase domain-containing protein</fullName>
    </recommendedName>
</protein>
<dbReference type="InterPro" id="IPR000086">
    <property type="entry name" value="NUDIX_hydrolase_dom"/>
</dbReference>
<dbReference type="EMBL" id="JANKHO010000734">
    <property type="protein sequence ID" value="KAJ3506726.1"/>
    <property type="molecule type" value="Genomic_DNA"/>
</dbReference>
<dbReference type="PROSITE" id="PS51405">
    <property type="entry name" value="HEME_HALOPEROXIDASE"/>
    <property type="match status" value="1"/>
</dbReference>
<dbReference type="GO" id="GO:0004497">
    <property type="term" value="F:monooxygenase activity"/>
    <property type="evidence" value="ECO:0007669"/>
    <property type="project" value="UniProtKB-KW"/>
</dbReference>
<dbReference type="Pfam" id="PF00067">
    <property type="entry name" value="p450"/>
    <property type="match status" value="1"/>
</dbReference>
<keyword evidence="6" id="KW-0560">Oxidoreductase</keyword>
<evidence type="ECO:0000256" key="4">
    <source>
        <dbReference type="ARBA" id="ARBA00022617"/>
    </source>
</evidence>
<dbReference type="InterPro" id="IPR015797">
    <property type="entry name" value="NUDIX_hydrolase-like_dom_sf"/>
</dbReference>
<dbReference type="InterPro" id="IPR002401">
    <property type="entry name" value="Cyt_P450_E_grp-I"/>
</dbReference>
<comment type="similarity">
    <text evidence="3">Belongs to the cytochrome P450 family.</text>
</comment>
<evidence type="ECO:0000256" key="9">
    <source>
        <dbReference type="PIRSR" id="PIRSR602401-1"/>
    </source>
</evidence>
<evidence type="ECO:0000256" key="6">
    <source>
        <dbReference type="ARBA" id="ARBA00023002"/>
    </source>
</evidence>
<name>A0A9W8K5X0_9AGAR</name>
<dbReference type="InterPro" id="IPR036396">
    <property type="entry name" value="Cyt_P450_sf"/>
</dbReference>
<evidence type="ECO:0000256" key="8">
    <source>
        <dbReference type="ARBA" id="ARBA00023033"/>
    </source>
</evidence>
<accession>A0A9W8K5X0</accession>
<evidence type="ECO:0000256" key="7">
    <source>
        <dbReference type="ARBA" id="ARBA00023004"/>
    </source>
</evidence>
<dbReference type="Proteomes" id="UP001148786">
    <property type="component" value="Unassembled WGS sequence"/>
</dbReference>
<comment type="cofactor">
    <cofactor evidence="1 9">
        <name>heme</name>
        <dbReference type="ChEBI" id="CHEBI:30413"/>
    </cofactor>
</comment>
<dbReference type="Gene3D" id="1.10.630.10">
    <property type="entry name" value="Cytochrome P450"/>
    <property type="match status" value="1"/>
</dbReference>
<dbReference type="Pfam" id="PF01328">
    <property type="entry name" value="Peroxidase_2"/>
    <property type="match status" value="1"/>
</dbReference>
<dbReference type="InterPro" id="IPR036851">
    <property type="entry name" value="Chloroperoxidase-like_sf"/>
</dbReference>
<dbReference type="PANTHER" id="PTHR46300">
    <property type="entry name" value="P450, PUTATIVE (EUROFUNG)-RELATED-RELATED"/>
    <property type="match status" value="1"/>
</dbReference>
<feature type="binding site" description="axial binding residue" evidence="9">
    <location>
        <position position="1080"/>
    </location>
    <ligand>
        <name>heme</name>
        <dbReference type="ChEBI" id="CHEBI:30413"/>
    </ligand>
    <ligandPart>
        <name>Fe</name>
        <dbReference type="ChEBI" id="CHEBI:18248"/>
    </ligandPart>
</feature>